<dbReference type="GO" id="GO:0005886">
    <property type="term" value="C:plasma membrane"/>
    <property type="evidence" value="ECO:0007669"/>
    <property type="project" value="UniProtKB-SubCell"/>
</dbReference>
<evidence type="ECO:0000256" key="3">
    <source>
        <dbReference type="ARBA" id="ARBA00022692"/>
    </source>
</evidence>
<dbReference type="AlphaFoldDB" id="A0A1G2AT12"/>
<evidence type="ECO:0000313" key="8">
    <source>
        <dbReference type="EMBL" id="OGY80051.1"/>
    </source>
</evidence>
<evidence type="ECO:0000256" key="6">
    <source>
        <dbReference type="SAM" id="Phobius"/>
    </source>
</evidence>
<evidence type="ECO:0000259" key="7">
    <source>
        <dbReference type="Pfam" id="PF06271"/>
    </source>
</evidence>
<keyword evidence="4 6" id="KW-1133">Transmembrane helix</keyword>
<feature type="domain" description="RDD" evidence="7">
    <location>
        <begin position="21"/>
        <end position="161"/>
    </location>
</feature>
<gene>
    <name evidence="8" type="ORF">A3B74_05375</name>
</gene>
<sequence>MPNTTTPSAAQKADTAGLVYKGVGPRFAAIVIDTIILAIVLWIFFKLFGRSYPAGCNAFASVGSTNIDDGSFFGLCGGSAALYVLFAIAYYLVLEWLLAGTPGKLILGMKIVKEDGQKMNFLAALIRNVLRAVDGLFFYLVAAILIWKSDKKQRLGDRLAKTVVVARSSVK</sequence>
<protein>
    <recommendedName>
        <fullName evidence="7">RDD domain-containing protein</fullName>
    </recommendedName>
</protein>
<dbReference type="Pfam" id="PF06271">
    <property type="entry name" value="RDD"/>
    <property type="match status" value="1"/>
</dbReference>
<keyword evidence="3 6" id="KW-0812">Transmembrane</keyword>
<evidence type="ECO:0000256" key="5">
    <source>
        <dbReference type="ARBA" id="ARBA00023136"/>
    </source>
</evidence>
<comment type="caution">
    <text evidence="8">The sequence shown here is derived from an EMBL/GenBank/DDBJ whole genome shotgun (WGS) entry which is preliminary data.</text>
</comment>
<keyword evidence="2" id="KW-1003">Cell membrane</keyword>
<evidence type="ECO:0000256" key="2">
    <source>
        <dbReference type="ARBA" id="ARBA00022475"/>
    </source>
</evidence>
<feature type="transmembrane region" description="Helical" evidence="6">
    <location>
        <begin position="129"/>
        <end position="147"/>
    </location>
</feature>
<name>A0A1G2AT12_9BACT</name>
<comment type="subcellular location">
    <subcellularLocation>
        <location evidence="1">Cell membrane</location>
        <topology evidence="1">Multi-pass membrane protein</topology>
    </subcellularLocation>
</comment>
<evidence type="ECO:0000256" key="1">
    <source>
        <dbReference type="ARBA" id="ARBA00004651"/>
    </source>
</evidence>
<dbReference type="EMBL" id="MHKB01000002">
    <property type="protein sequence ID" value="OGY80051.1"/>
    <property type="molecule type" value="Genomic_DNA"/>
</dbReference>
<evidence type="ECO:0000313" key="9">
    <source>
        <dbReference type="Proteomes" id="UP000177165"/>
    </source>
</evidence>
<keyword evidence="5 6" id="KW-0472">Membrane</keyword>
<reference evidence="8 9" key="1">
    <citation type="journal article" date="2016" name="Nat. Commun.">
        <title>Thousands of microbial genomes shed light on interconnected biogeochemical processes in an aquifer system.</title>
        <authorList>
            <person name="Anantharaman K."/>
            <person name="Brown C.T."/>
            <person name="Hug L.A."/>
            <person name="Sharon I."/>
            <person name="Castelle C.J."/>
            <person name="Probst A.J."/>
            <person name="Thomas B.C."/>
            <person name="Singh A."/>
            <person name="Wilkins M.J."/>
            <person name="Karaoz U."/>
            <person name="Brodie E.L."/>
            <person name="Williams K.H."/>
            <person name="Hubbard S.S."/>
            <person name="Banfield J.F."/>
        </authorList>
    </citation>
    <scope>NUCLEOTIDE SEQUENCE [LARGE SCALE GENOMIC DNA]</scope>
</reference>
<dbReference type="InterPro" id="IPR051791">
    <property type="entry name" value="Pra-immunoreactive"/>
</dbReference>
<dbReference type="PANTHER" id="PTHR36115">
    <property type="entry name" value="PROLINE-RICH ANTIGEN HOMOLOG-RELATED"/>
    <property type="match status" value="1"/>
</dbReference>
<dbReference type="STRING" id="1798540.A3B74_05375"/>
<accession>A0A1G2AT12</accession>
<feature type="transmembrane region" description="Helical" evidence="6">
    <location>
        <begin position="27"/>
        <end position="49"/>
    </location>
</feature>
<evidence type="ECO:0000256" key="4">
    <source>
        <dbReference type="ARBA" id="ARBA00022989"/>
    </source>
</evidence>
<dbReference type="InterPro" id="IPR010432">
    <property type="entry name" value="RDD"/>
</dbReference>
<organism evidence="8 9">
    <name type="scientific">Candidatus Kerfeldbacteria bacterium RIFCSPHIGHO2_02_FULL_42_14</name>
    <dbReference type="NCBI Taxonomy" id="1798540"/>
    <lineage>
        <taxon>Bacteria</taxon>
        <taxon>Candidatus Kerfeldiibacteriota</taxon>
    </lineage>
</organism>
<feature type="transmembrane region" description="Helical" evidence="6">
    <location>
        <begin position="70"/>
        <end position="93"/>
    </location>
</feature>
<dbReference type="PANTHER" id="PTHR36115:SF4">
    <property type="entry name" value="MEMBRANE PROTEIN"/>
    <property type="match status" value="1"/>
</dbReference>
<proteinExistence type="predicted"/>
<dbReference type="Proteomes" id="UP000177165">
    <property type="component" value="Unassembled WGS sequence"/>
</dbReference>